<keyword evidence="8 16" id="KW-0328">Glycosyltransferase</keyword>
<evidence type="ECO:0000256" key="6">
    <source>
        <dbReference type="ARBA" id="ARBA00008391"/>
    </source>
</evidence>
<evidence type="ECO:0000256" key="8">
    <source>
        <dbReference type="ARBA" id="ARBA00022676"/>
    </source>
</evidence>
<comment type="function">
    <text evidence="2">Purine salvage pathway enzyme that catalyzes the transfer of the ribosyl-5-phosphate group from 5-phospho-alpha-D-ribose 1-diphosphate (PRPP) to the N9 position of the 6-oxopurines hypoxanthine and guanine to form the corresponding ribonucleotides IMP (inosine 5'-monophosphate) and GMP (guanosine 5'-monophosphate), with the release of PPi.</text>
</comment>
<dbReference type="SUPFAM" id="SSF53271">
    <property type="entry name" value="PRTase-like"/>
    <property type="match status" value="1"/>
</dbReference>
<evidence type="ECO:0000256" key="7">
    <source>
        <dbReference type="ARBA" id="ARBA00022490"/>
    </source>
</evidence>
<evidence type="ECO:0000256" key="9">
    <source>
        <dbReference type="ARBA" id="ARBA00022679"/>
    </source>
</evidence>
<evidence type="ECO:0000256" key="11">
    <source>
        <dbReference type="ARBA" id="ARBA00022726"/>
    </source>
</evidence>
<dbReference type="Pfam" id="PF00156">
    <property type="entry name" value="Pribosyltran"/>
    <property type="match status" value="1"/>
</dbReference>
<proteinExistence type="inferred from homology"/>
<keyword evidence="13 16" id="KW-0460">Magnesium</keyword>
<evidence type="ECO:0000256" key="15">
    <source>
        <dbReference type="ARBA" id="ARBA00049402"/>
    </source>
</evidence>
<comment type="catalytic activity">
    <reaction evidence="14">
        <text>GMP + diphosphate = guanine + 5-phospho-alpha-D-ribose 1-diphosphate</text>
        <dbReference type="Rhea" id="RHEA:25424"/>
        <dbReference type="ChEBI" id="CHEBI:16235"/>
        <dbReference type="ChEBI" id="CHEBI:33019"/>
        <dbReference type="ChEBI" id="CHEBI:58017"/>
        <dbReference type="ChEBI" id="CHEBI:58115"/>
        <dbReference type="EC" id="2.4.2.8"/>
    </reaction>
    <physiologicalReaction direction="right-to-left" evidence="14">
        <dbReference type="Rhea" id="RHEA:25426"/>
    </physiologicalReaction>
</comment>
<dbReference type="PANTHER" id="PTHR43340">
    <property type="entry name" value="HYPOXANTHINE-GUANINE PHOSPHORIBOSYLTRANSFERASE"/>
    <property type="match status" value="1"/>
</dbReference>
<dbReference type="RefSeq" id="WP_066129689.1">
    <property type="nucleotide sequence ID" value="NZ_KQ959869.1"/>
</dbReference>
<comment type="caution">
    <text evidence="18">The sequence shown here is derived from an EMBL/GenBank/DDBJ whole genome shotgun (WGS) entry which is preliminary data.</text>
</comment>
<evidence type="ECO:0000256" key="1">
    <source>
        <dbReference type="ARBA" id="ARBA00001946"/>
    </source>
</evidence>
<evidence type="ECO:0000256" key="10">
    <source>
        <dbReference type="ARBA" id="ARBA00022723"/>
    </source>
</evidence>
<name>A0ABR5TPF3_9BACL</name>
<evidence type="ECO:0000256" key="13">
    <source>
        <dbReference type="ARBA" id="ARBA00022842"/>
    </source>
</evidence>
<comment type="pathway">
    <text evidence="5">Purine metabolism; GMP biosynthesis via salvage pathway; GMP from guanine: step 1/1.</text>
</comment>
<protein>
    <recommendedName>
        <fullName evidence="16">Hypoxanthine phosphoribosyltransferase</fullName>
        <ecNumber evidence="16">2.4.2.8</ecNumber>
    </recommendedName>
</protein>
<evidence type="ECO:0000313" key="19">
    <source>
        <dbReference type="Proteomes" id="UP000070467"/>
    </source>
</evidence>
<keyword evidence="9 16" id="KW-0808">Transferase</keyword>
<dbReference type="InterPro" id="IPR000836">
    <property type="entry name" value="PRTase_dom"/>
</dbReference>
<dbReference type="GO" id="GO:0016757">
    <property type="term" value="F:glycosyltransferase activity"/>
    <property type="evidence" value="ECO:0007669"/>
    <property type="project" value="UniProtKB-KW"/>
</dbReference>
<evidence type="ECO:0000256" key="3">
    <source>
        <dbReference type="ARBA" id="ARBA00004496"/>
    </source>
</evidence>
<keyword evidence="19" id="KW-1185">Reference proteome</keyword>
<feature type="domain" description="Phosphoribosyltransferase" evidence="17">
    <location>
        <begin position="13"/>
        <end position="164"/>
    </location>
</feature>
<dbReference type="InterPro" id="IPR029057">
    <property type="entry name" value="PRTase-like"/>
</dbReference>
<dbReference type="InterPro" id="IPR050408">
    <property type="entry name" value="HGPRT"/>
</dbReference>
<evidence type="ECO:0000259" key="17">
    <source>
        <dbReference type="Pfam" id="PF00156"/>
    </source>
</evidence>
<evidence type="ECO:0000313" key="18">
    <source>
        <dbReference type="EMBL" id="KXB58365.1"/>
    </source>
</evidence>
<keyword evidence="7 16" id="KW-0963">Cytoplasm</keyword>
<comment type="catalytic activity">
    <reaction evidence="15">
        <text>IMP + diphosphate = hypoxanthine + 5-phospho-alpha-D-ribose 1-diphosphate</text>
        <dbReference type="Rhea" id="RHEA:17973"/>
        <dbReference type="ChEBI" id="CHEBI:17368"/>
        <dbReference type="ChEBI" id="CHEBI:33019"/>
        <dbReference type="ChEBI" id="CHEBI:58017"/>
        <dbReference type="ChEBI" id="CHEBI:58053"/>
        <dbReference type="EC" id="2.4.2.8"/>
    </reaction>
    <physiologicalReaction direction="right-to-left" evidence="15">
        <dbReference type="Rhea" id="RHEA:17975"/>
    </physiologicalReaction>
</comment>
<comment type="cofactor">
    <cofactor evidence="1 16">
        <name>Mg(2+)</name>
        <dbReference type="ChEBI" id="CHEBI:18420"/>
    </cofactor>
</comment>
<comment type="pathway">
    <text evidence="4 16">Purine metabolism; IMP biosynthesis via salvage pathway; IMP from hypoxanthine: step 1/1.</text>
</comment>
<dbReference type="EC" id="2.4.2.8" evidence="16"/>
<dbReference type="CDD" id="cd06223">
    <property type="entry name" value="PRTases_typeI"/>
    <property type="match status" value="1"/>
</dbReference>
<reference evidence="18 19" key="1">
    <citation type="submission" date="2016-01" db="EMBL/GenBank/DDBJ databases">
        <authorList>
            <person name="Mitreva M."/>
            <person name="Pepin K.H."/>
            <person name="Mihindukulasuriya K.A."/>
            <person name="Fulton R."/>
            <person name="Fronick C."/>
            <person name="O'Laughlin M."/>
            <person name="Miner T."/>
            <person name="Herter B."/>
            <person name="Rosa B.A."/>
            <person name="Cordes M."/>
            <person name="Tomlinson C."/>
            <person name="Wollam A."/>
            <person name="Palsikar V.B."/>
            <person name="Mardis E.R."/>
            <person name="Wilson R.K."/>
        </authorList>
    </citation>
    <scope>NUCLEOTIDE SEQUENCE [LARGE SCALE GENOMIC DNA]</scope>
    <source>
        <strain evidence="18 19">KA00071</strain>
    </source>
</reference>
<keyword evidence="12 16" id="KW-0547">Nucleotide-binding</keyword>
<dbReference type="Gene3D" id="3.40.50.2020">
    <property type="match status" value="1"/>
</dbReference>
<dbReference type="Proteomes" id="UP000070467">
    <property type="component" value="Unassembled WGS sequence"/>
</dbReference>
<keyword evidence="10 16" id="KW-0479">Metal-binding</keyword>
<dbReference type="NCBIfam" id="TIGR01203">
    <property type="entry name" value="HGPRTase"/>
    <property type="match status" value="1"/>
</dbReference>
<evidence type="ECO:0000256" key="16">
    <source>
        <dbReference type="RuleBase" id="RU364099"/>
    </source>
</evidence>
<evidence type="ECO:0000256" key="14">
    <source>
        <dbReference type="ARBA" id="ARBA00048811"/>
    </source>
</evidence>
<organism evidence="18 19">
    <name type="scientific">Gemelliphila asaccharolytica</name>
    <dbReference type="NCBI Taxonomy" id="502393"/>
    <lineage>
        <taxon>Bacteria</taxon>
        <taxon>Bacillati</taxon>
        <taxon>Bacillota</taxon>
        <taxon>Bacilli</taxon>
        <taxon>Bacillales</taxon>
        <taxon>Gemellaceae</taxon>
        <taxon>Gemelliphila</taxon>
    </lineage>
</organism>
<sequence length="186" mass="21182">MENLLKDIEKVLFNHDKIVEVSKRVAREITRDYKNSQKEPVLLCTLKGALPFMAELIKHIDIHIVMDFIDVASYHGGTTSTGSIILRKDVTMDLKGRDIIIVEDIVDTGRTLKHLISYLKQREVNSIACASLINKPSARKVEVEPEYFGIESPNEFLVGFGLDYDEKYRNLPYIGVLKPAIYEVTK</sequence>
<dbReference type="EMBL" id="LSDB01000016">
    <property type="protein sequence ID" value="KXB58365.1"/>
    <property type="molecule type" value="Genomic_DNA"/>
</dbReference>
<dbReference type="PANTHER" id="PTHR43340:SF1">
    <property type="entry name" value="HYPOXANTHINE PHOSPHORIBOSYLTRANSFERASE"/>
    <property type="match status" value="1"/>
</dbReference>
<accession>A0ABR5TPF3</accession>
<comment type="similarity">
    <text evidence="6 16">Belongs to the purine/pyrimidine phosphoribosyltransferase family.</text>
</comment>
<evidence type="ECO:0000256" key="4">
    <source>
        <dbReference type="ARBA" id="ARBA00004669"/>
    </source>
</evidence>
<evidence type="ECO:0000256" key="2">
    <source>
        <dbReference type="ARBA" id="ARBA00002049"/>
    </source>
</evidence>
<comment type="subcellular location">
    <subcellularLocation>
        <location evidence="3 16">Cytoplasm</location>
    </subcellularLocation>
</comment>
<gene>
    <name evidence="18" type="ORF">HMPREF1871_00520</name>
</gene>
<keyword evidence="11 16" id="KW-0660">Purine salvage</keyword>
<evidence type="ECO:0000256" key="5">
    <source>
        <dbReference type="ARBA" id="ARBA00004676"/>
    </source>
</evidence>
<dbReference type="InterPro" id="IPR005904">
    <property type="entry name" value="Hxn_phspho_trans"/>
</dbReference>
<evidence type="ECO:0000256" key="12">
    <source>
        <dbReference type="ARBA" id="ARBA00022741"/>
    </source>
</evidence>